<proteinExistence type="predicted"/>
<reference evidence="1" key="1">
    <citation type="submission" date="2021-05" db="EMBL/GenBank/DDBJ databases">
        <authorList>
            <person name="Scholz U."/>
            <person name="Mascher M."/>
            <person name="Fiebig A."/>
        </authorList>
    </citation>
    <scope>NUCLEOTIDE SEQUENCE [LARGE SCALE GENOMIC DNA]</scope>
</reference>
<evidence type="ECO:0000313" key="2">
    <source>
        <dbReference type="Proteomes" id="UP001732700"/>
    </source>
</evidence>
<name>A0ACD5YDD2_AVESA</name>
<accession>A0ACD5YDD2</accession>
<evidence type="ECO:0000313" key="1">
    <source>
        <dbReference type="EnsemblPlants" id="AVESA.00010b.r2.5DG0955550.1.CDS"/>
    </source>
</evidence>
<organism evidence="1 2">
    <name type="scientific">Avena sativa</name>
    <name type="common">Oat</name>
    <dbReference type="NCBI Taxonomy" id="4498"/>
    <lineage>
        <taxon>Eukaryota</taxon>
        <taxon>Viridiplantae</taxon>
        <taxon>Streptophyta</taxon>
        <taxon>Embryophyta</taxon>
        <taxon>Tracheophyta</taxon>
        <taxon>Spermatophyta</taxon>
        <taxon>Magnoliopsida</taxon>
        <taxon>Liliopsida</taxon>
        <taxon>Poales</taxon>
        <taxon>Poaceae</taxon>
        <taxon>BOP clade</taxon>
        <taxon>Pooideae</taxon>
        <taxon>Poodae</taxon>
        <taxon>Poeae</taxon>
        <taxon>Poeae Chloroplast Group 1 (Aveneae type)</taxon>
        <taxon>Aveninae</taxon>
        <taxon>Avena</taxon>
    </lineage>
</organism>
<keyword evidence="2" id="KW-1185">Reference proteome</keyword>
<dbReference type="Proteomes" id="UP001732700">
    <property type="component" value="Chromosome 5D"/>
</dbReference>
<sequence>MISSGDTIAGVVKPVKQVWNTWGYHVLVLMSFALQVTLLILADVRRRKKSPMISCVVWSAYMLADTTAVYALGHFFVSSRSTQHQLMALWAPLLLVHLGGQDNITAYAVEDNRLWLRHLQNLGMQVLAAAYVLYQSSILSSPIWLREATILIFVVGVLKYGERVWALRRASNVQSGELLWLQRHEGSGGTEMEEIVDHIYHKIQMHLSKMYSVLYTKAVVMCTWQGICIRVISSLATLAAFVLFHLFSDKDGYNRVDVAATYILLVGAGVLEITSVLRLIFSTWAMQGMMRSNRSWCKAIGLRLGSARKRAYSSMRKADVHTMYWSGSMGQLDLMTLCSRTRDSRSREIMRWMAWCGRWWIKQDFSWSIPVPIEIIEMLLLMHADQELHPHVVLGGVGFEEEIGRAINEMRLEQDRIQVETERKIRRNPKSEENTIRQEMEIRKKARLDELMKMVKHLVDQSELRFLGIGTMGFAVEMERLLRGKNLEQNILIWHVTTDAYLKWYKQQQVVQDPKVNGLAKATEALSNYMIFLLAAHPLRPNGSPSHRACSFYNIVNHHPEHIHIYGRSLMEVHEENESIFETGSKLGKKLIDTGNQGVFVKSIAHLWVHLLKTVEDQLGEDFHVKQLSNGSEFLTVLSILVKYTQPTPEGEWRPTTSWEVDAMV</sequence>
<protein>
    <submittedName>
        <fullName evidence="1">Uncharacterized protein</fullName>
    </submittedName>
</protein>
<dbReference type="EnsemblPlants" id="AVESA.00010b.r2.5DG0955550.1">
    <property type="protein sequence ID" value="AVESA.00010b.r2.5DG0955550.1.CDS"/>
    <property type="gene ID" value="AVESA.00010b.r2.5DG0955550"/>
</dbReference>
<reference evidence="1" key="2">
    <citation type="submission" date="2025-09" db="UniProtKB">
        <authorList>
            <consortium name="EnsemblPlants"/>
        </authorList>
    </citation>
    <scope>IDENTIFICATION</scope>
</reference>